<proteinExistence type="predicted"/>
<protein>
    <submittedName>
        <fullName evidence="1">Uncharacterized protein</fullName>
    </submittedName>
</protein>
<keyword evidence="2" id="KW-1185">Reference proteome</keyword>
<comment type="caution">
    <text evidence="1">The sequence shown here is derived from an EMBL/GenBank/DDBJ whole genome shotgun (WGS) entry which is preliminary data.</text>
</comment>
<evidence type="ECO:0000313" key="2">
    <source>
        <dbReference type="Proteomes" id="UP001314170"/>
    </source>
</evidence>
<name>A0AAV1RNI7_9ROSI</name>
<sequence length="75" mass="8886">MELEQILRERQYLYLDGSKLCQLYNLLCDMVEADYSFIINYISSNTLARDYMNEAKEMMDDFQDLVVVMVIDLEG</sequence>
<dbReference type="EMBL" id="CAWUPB010001087">
    <property type="protein sequence ID" value="CAK7337435.1"/>
    <property type="molecule type" value="Genomic_DNA"/>
</dbReference>
<evidence type="ECO:0000313" key="1">
    <source>
        <dbReference type="EMBL" id="CAK7337435.1"/>
    </source>
</evidence>
<accession>A0AAV1RNI7</accession>
<gene>
    <name evidence="1" type="ORF">DCAF_LOCUS12469</name>
</gene>
<reference evidence="1 2" key="1">
    <citation type="submission" date="2024-01" db="EMBL/GenBank/DDBJ databases">
        <authorList>
            <person name="Waweru B."/>
        </authorList>
    </citation>
    <scope>NUCLEOTIDE SEQUENCE [LARGE SCALE GENOMIC DNA]</scope>
</reference>
<organism evidence="1 2">
    <name type="scientific">Dovyalis caffra</name>
    <dbReference type="NCBI Taxonomy" id="77055"/>
    <lineage>
        <taxon>Eukaryota</taxon>
        <taxon>Viridiplantae</taxon>
        <taxon>Streptophyta</taxon>
        <taxon>Embryophyta</taxon>
        <taxon>Tracheophyta</taxon>
        <taxon>Spermatophyta</taxon>
        <taxon>Magnoliopsida</taxon>
        <taxon>eudicotyledons</taxon>
        <taxon>Gunneridae</taxon>
        <taxon>Pentapetalae</taxon>
        <taxon>rosids</taxon>
        <taxon>fabids</taxon>
        <taxon>Malpighiales</taxon>
        <taxon>Salicaceae</taxon>
        <taxon>Flacourtieae</taxon>
        <taxon>Dovyalis</taxon>
    </lineage>
</organism>
<dbReference type="AlphaFoldDB" id="A0AAV1RNI7"/>
<dbReference type="Proteomes" id="UP001314170">
    <property type="component" value="Unassembled WGS sequence"/>
</dbReference>